<reference evidence="2 3" key="1">
    <citation type="submission" date="2009-11" db="EMBL/GenBank/DDBJ databases">
        <title>Annotation of Allomyces macrogynus ATCC 38327.</title>
        <authorList>
            <consortium name="The Broad Institute Genome Sequencing Platform"/>
            <person name="Russ C."/>
            <person name="Cuomo C."/>
            <person name="Burger G."/>
            <person name="Gray M.W."/>
            <person name="Holland P.W.H."/>
            <person name="King N."/>
            <person name="Lang F.B.F."/>
            <person name="Roger A.J."/>
            <person name="Ruiz-Trillo I."/>
            <person name="Young S.K."/>
            <person name="Zeng Q."/>
            <person name="Gargeya S."/>
            <person name="Fitzgerald M."/>
            <person name="Haas B."/>
            <person name="Abouelleil A."/>
            <person name="Alvarado L."/>
            <person name="Arachchi H.M."/>
            <person name="Berlin A."/>
            <person name="Chapman S.B."/>
            <person name="Gearin G."/>
            <person name="Goldberg J."/>
            <person name="Griggs A."/>
            <person name="Gujja S."/>
            <person name="Hansen M."/>
            <person name="Heiman D."/>
            <person name="Howarth C."/>
            <person name="Larimer J."/>
            <person name="Lui A."/>
            <person name="MacDonald P.J.P."/>
            <person name="McCowen C."/>
            <person name="Montmayeur A."/>
            <person name="Murphy C."/>
            <person name="Neiman D."/>
            <person name="Pearson M."/>
            <person name="Priest M."/>
            <person name="Roberts A."/>
            <person name="Saif S."/>
            <person name="Shea T."/>
            <person name="Sisk P."/>
            <person name="Stolte C."/>
            <person name="Sykes S."/>
            <person name="Wortman J."/>
            <person name="Nusbaum C."/>
            <person name="Birren B."/>
        </authorList>
    </citation>
    <scope>NUCLEOTIDE SEQUENCE [LARGE SCALE GENOMIC DNA]</scope>
    <source>
        <strain evidence="2 3">ATCC 38327</strain>
    </source>
</reference>
<gene>
    <name evidence="2" type="ORF">AMAG_17848</name>
</gene>
<accession>A0A0L0RZX8</accession>
<feature type="compositionally biased region" description="Low complexity" evidence="1">
    <location>
        <begin position="177"/>
        <end position="194"/>
    </location>
</feature>
<proteinExistence type="predicted"/>
<protein>
    <submittedName>
        <fullName evidence="2">Uncharacterized protein</fullName>
    </submittedName>
</protein>
<evidence type="ECO:0000313" key="2">
    <source>
        <dbReference type="EMBL" id="KNE55952.1"/>
    </source>
</evidence>
<keyword evidence="3" id="KW-1185">Reference proteome</keyword>
<evidence type="ECO:0000256" key="1">
    <source>
        <dbReference type="SAM" id="MobiDB-lite"/>
    </source>
</evidence>
<evidence type="ECO:0000313" key="3">
    <source>
        <dbReference type="Proteomes" id="UP000054350"/>
    </source>
</evidence>
<organism evidence="2 3">
    <name type="scientific">Allomyces macrogynus (strain ATCC 38327)</name>
    <name type="common">Allomyces javanicus var. macrogynus</name>
    <dbReference type="NCBI Taxonomy" id="578462"/>
    <lineage>
        <taxon>Eukaryota</taxon>
        <taxon>Fungi</taxon>
        <taxon>Fungi incertae sedis</taxon>
        <taxon>Blastocladiomycota</taxon>
        <taxon>Blastocladiomycetes</taxon>
        <taxon>Blastocladiales</taxon>
        <taxon>Blastocladiaceae</taxon>
        <taxon>Allomyces</taxon>
    </lineage>
</organism>
<name>A0A0L0RZX8_ALLM3</name>
<dbReference type="EMBL" id="GG745329">
    <property type="protein sequence ID" value="KNE55952.1"/>
    <property type="molecule type" value="Genomic_DNA"/>
</dbReference>
<reference evidence="3" key="2">
    <citation type="submission" date="2009-11" db="EMBL/GenBank/DDBJ databases">
        <title>The Genome Sequence of Allomyces macrogynus strain ATCC 38327.</title>
        <authorList>
            <consortium name="The Broad Institute Genome Sequencing Platform"/>
            <person name="Russ C."/>
            <person name="Cuomo C."/>
            <person name="Shea T."/>
            <person name="Young S.K."/>
            <person name="Zeng Q."/>
            <person name="Koehrsen M."/>
            <person name="Haas B."/>
            <person name="Borodovsky M."/>
            <person name="Guigo R."/>
            <person name="Alvarado L."/>
            <person name="Berlin A."/>
            <person name="Borenstein D."/>
            <person name="Chen Z."/>
            <person name="Engels R."/>
            <person name="Freedman E."/>
            <person name="Gellesch M."/>
            <person name="Goldberg J."/>
            <person name="Griggs A."/>
            <person name="Gujja S."/>
            <person name="Heiman D."/>
            <person name="Hepburn T."/>
            <person name="Howarth C."/>
            <person name="Jen D."/>
            <person name="Larson L."/>
            <person name="Lewis B."/>
            <person name="Mehta T."/>
            <person name="Park D."/>
            <person name="Pearson M."/>
            <person name="Roberts A."/>
            <person name="Saif S."/>
            <person name="Shenoy N."/>
            <person name="Sisk P."/>
            <person name="Stolte C."/>
            <person name="Sykes S."/>
            <person name="Walk T."/>
            <person name="White J."/>
            <person name="Yandava C."/>
            <person name="Burger G."/>
            <person name="Gray M.W."/>
            <person name="Holland P.W.H."/>
            <person name="King N."/>
            <person name="Lang F.B.F."/>
            <person name="Roger A.J."/>
            <person name="Ruiz-Trillo I."/>
            <person name="Lander E."/>
            <person name="Nusbaum C."/>
        </authorList>
    </citation>
    <scope>NUCLEOTIDE SEQUENCE [LARGE SCALE GENOMIC DNA]</scope>
    <source>
        <strain evidence="3">ATCC 38327</strain>
    </source>
</reference>
<feature type="region of interest" description="Disordered" evidence="1">
    <location>
        <begin position="155"/>
        <end position="204"/>
    </location>
</feature>
<dbReference type="VEuPathDB" id="FungiDB:AMAG_17848"/>
<sequence length="204" mass="21714">MNAVAVVAMTNPWPLPRLTGTCAPPWHVRREQGKVAGEGRVEGGVEARLGRDLVCWMVKLEQSRDEGRGRGSSCAAWAMPPSGKRKERSAERIAGRACRPATVMVQFRSVIAGHGSVVGDAFTFVLPVVCVLLISLTCDQGATLAQSKCTQEQGPKKNQALSCPAPANRKMSSNTQPSTPSTALSLSPPSSSTARTWSSTPWPC</sequence>
<dbReference type="AlphaFoldDB" id="A0A0L0RZX8"/>
<dbReference type="Proteomes" id="UP000054350">
    <property type="component" value="Unassembled WGS sequence"/>
</dbReference>
<feature type="compositionally biased region" description="Polar residues" evidence="1">
    <location>
        <begin position="195"/>
        <end position="204"/>
    </location>
</feature>